<evidence type="ECO:0000256" key="1">
    <source>
        <dbReference type="SAM" id="MobiDB-lite"/>
    </source>
</evidence>
<keyword evidence="3" id="KW-1185">Reference proteome</keyword>
<feature type="region of interest" description="Disordered" evidence="1">
    <location>
        <begin position="149"/>
        <end position="170"/>
    </location>
</feature>
<protein>
    <recommendedName>
        <fullName evidence="4">Retrovirus-related Pol polyprotein from transposon TNT 1-94</fullName>
    </recommendedName>
</protein>
<organism evidence="2 3">
    <name type="scientific">Populus trichocarpa</name>
    <name type="common">Western balsam poplar</name>
    <name type="synonym">Populus balsamifera subsp. trichocarpa</name>
    <dbReference type="NCBI Taxonomy" id="3694"/>
    <lineage>
        <taxon>Eukaryota</taxon>
        <taxon>Viridiplantae</taxon>
        <taxon>Streptophyta</taxon>
        <taxon>Embryophyta</taxon>
        <taxon>Tracheophyta</taxon>
        <taxon>Spermatophyta</taxon>
        <taxon>Magnoliopsida</taxon>
        <taxon>eudicotyledons</taxon>
        <taxon>Gunneridae</taxon>
        <taxon>Pentapetalae</taxon>
        <taxon>rosids</taxon>
        <taxon>fabids</taxon>
        <taxon>Malpighiales</taxon>
        <taxon>Salicaceae</taxon>
        <taxon>Saliceae</taxon>
        <taxon>Populus</taxon>
    </lineage>
</organism>
<dbReference type="AlphaFoldDB" id="A0A2K2C026"/>
<name>A0A2K2C026_POPTR</name>
<proteinExistence type="predicted"/>
<dbReference type="InParanoid" id="A0A2K2C026"/>
<evidence type="ECO:0000313" key="3">
    <source>
        <dbReference type="Proteomes" id="UP000006729"/>
    </source>
</evidence>
<dbReference type="Pfam" id="PF14223">
    <property type="entry name" value="Retrotran_gag_2"/>
    <property type="match status" value="1"/>
</dbReference>
<evidence type="ECO:0000313" key="2">
    <source>
        <dbReference type="EMBL" id="PNT55386.1"/>
    </source>
</evidence>
<dbReference type="Proteomes" id="UP000006729">
    <property type="component" value="Chromosome 1"/>
</dbReference>
<accession>A0A2K2C026</accession>
<gene>
    <name evidence="2" type="ORF">POPTR_001G189600</name>
</gene>
<sequence length="170" mass="19970">MLNNIDWQELETRIVATIRLCLYDDVMYHVMNEESPVTVWAKLESRYISLSLSNKLYLKHKLFGLKMSEGTDLNRHFNNEDEALMLLNSLPFSLTYENLVITPMWEKETLILKKIISALLSFNLRKKTSDENSQGEGIIIRSNQKCRRNKSRNELRNNEACSKTKKRKDI</sequence>
<evidence type="ECO:0008006" key="4">
    <source>
        <dbReference type="Google" id="ProtNLM"/>
    </source>
</evidence>
<reference evidence="2 3" key="1">
    <citation type="journal article" date="2006" name="Science">
        <title>The genome of black cottonwood, Populus trichocarpa (Torr. &amp; Gray).</title>
        <authorList>
            <person name="Tuskan G.A."/>
            <person name="Difazio S."/>
            <person name="Jansson S."/>
            <person name="Bohlmann J."/>
            <person name="Grigoriev I."/>
            <person name="Hellsten U."/>
            <person name="Putnam N."/>
            <person name="Ralph S."/>
            <person name="Rombauts S."/>
            <person name="Salamov A."/>
            <person name="Schein J."/>
            <person name="Sterck L."/>
            <person name="Aerts A."/>
            <person name="Bhalerao R.R."/>
            <person name="Bhalerao R.P."/>
            <person name="Blaudez D."/>
            <person name="Boerjan W."/>
            <person name="Brun A."/>
            <person name="Brunner A."/>
            <person name="Busov V."/>
            <person name="Campbell M."/>
            <person name="Carlson J."/>
            <person name="Chalot M."/>
            <person name="Chapman J."/>
            <person name="Chen G.L."/>
            <person name="Cooper D."/>
            <person name="Coutinho P.M."/>
            <person name="Couturier J."/>
            <person name="Covert S."/>
            <person name="Cronk Q."/>
            <person name="Cunningham R."/>
            <person name="Davis J."/>
            <person name="Degroeve S."/>
            <person name="Dejardin A."/>
            <person name="Depamphilis C."/>
            <person name="Detter J."/>
            <person name="Dirks B."/>
            <person name="Dubchak I."/>
            <person name="Duplessis S."/>
            <person name="Ehlting J."/>
            <person name="Ellis B."/>
            <person name="Gendler K."/>
            <person name="Goodstein D."/>
            <person name="Gribskov M."/>
            <person name="Grimwood J."/>
            <person name="Groover A."/>
            <person name="Gunter L."/>
            <person name="Hamberger B."/>
            <person name="Heinze B."/>
            <person name="Helariutta Y."/>
            <person name="Henrissat B."/>
            <person name="Holligan D."/>
            <person name="Holt R."/>
            <person name="Huang W."/>
            <person name="Islam-Faridi N."/>
            <person name="Jones S."/>
            <person name="Jones-Rhoades M."/>
            <person name="Jorgensen R."/>
            <person name="Joshi C."/>
            <person name="Kangasjarvi J."/>
            <person name="Karlsson J."/>
            <person name="Kelleher C."/>
            <person name="Kirkpatrick R."/>
            <person name="Kirst M."/>
            <person name="Kohler A."/>
            <person name="Kalluri U."/>
            <person name="Larimer F."/>
            <person name="Leebens-Mack J."/>
            <person name="Leple J.C."/>
            <person name="Locascio P."/>
            <person name="Lou Y."/>
            <person name="Lucas S."/>
            <person name="Martin F."/>
            <person name="Montanini B."/>
            <person name="Napoli C."/>
            <person name="Nelson D.R."/>
            <person name="Nelson C."/>
            <person name="Nieminen K."/>
            <person name="Nilsson O."/>
            <person name="Pereda V."/>
            <person name="Peter G."/>
            <person name="Philippe R."/>
            <person name="Pilate G."/>
            <person name="Poliakov A."/>
            <person name="Razumovskaya J."/>
            <person name="Richardson P."/>
            <person name="Rinaldi C."/>
            <person name="Ritland K."/>
            <person name="Rouze P."/>
            <person name="Ryaboy D."/>
            <person name="Schmutz J."/>
            <person name="Schrader J."/>
            <person name="Segerman B."/>
            <person name="Shin H."/>
            <person name="Siddiqui A."/>
            <person name="Sterky F."/>
            <person name="Terry A."/>
            <person name="Tsai C.J."/>
            <person name="Uberbacher E."/>
            <person name="Unneberg P."/>
            <person name="Vahala J."/>
            <person name="Wall K."/>
            <person name="Wessler S."/>
            <person name="Yang G."/>
            <person name="Yin T."/>
            <person name="Douglas C."/>
            <person name="Marra M."/>
            <person name="Sandberg G."/>
            <person name="Van de Peer Y."/>
            <person name="Rokhsar D."/>
        </authorList>
    </citation>
    <scope>NUCLEOTIDE SEQUENCE [LARGE SCALE GENOMIC DNA]</scope>
    <source>
        <strain evidence="3">cv. Nisqually</strain>
    </source>
</reference>
<dbReference type="EMBL" id="CM009290">
    <property type="protein sequence ID" value="PNT55386.1"/>
    <property type="molecule type" value="Genomic_DNA"/>
</dbReference>